<evidence type="ECO:0000313" key="1">
    <source>
        <dbReference type="EMBL" id="KAJ5483657.1"/>
    </source>
</evidence>
<proteinExistence type="predicted"/>
<dbReference type="OrthoDB" id="4324954at2759"/>
<accession>A0A9W9X487</accession>
<organism evidence="1 2">
    <name type="scientific">Penicillium desertorum</name>
    <dbReference type="NCBI Taxonomy" id="1303715"/>
    <lineage>
        <taxon>Eukaryota</taxon>
        <taxon>Fungi</taxon>
        <taxon>Dikarya</taxon>
        <taxon>Ascomycota</taxon>
        <taxon>Pezizomycotina</taxon>
        <taxon>Eurotiomycetes</taxon>
        <taxon>Eurotiomycetidae</taxon>
        <taxon>Eurotiales</taxon>
        <taxon>Aspergillaceae</taxon>
        <taxon>Penicillium</taxon>
    </lineage>
</organism>
<evidence type="ECO:0000313" key="2">
    <source>
        <dbReference type="Proteomes" id="UP001147760"/>
    </source>
</evidence>
<reference evidence="1" key="1">
    <citation type="submission" date="2022-12" db="EMBL/GenBank/DDBJ databases">
        <authorList>
            <person name="Petersen C."/>
        </authorList>
    </citation>
    <scope>NUCLEOTIDE SEQUENCE</scope>
    <source>
        <strain evidence="1">IBT 17660</strain>
    </source>
</reference>
<keyword evidence="2" id="KW-1185">Reference proteome</keyword>
<dbReference type="AlphaFoldDB" id="A0A9W9X487"/>
<dbReference type="EMBL" id="JAPWDO010000002">
    <property type="protein sequence ID" value="KAJ5483657.1"/>
    <property type="molecule type" value="Genomic_DNA"/>
</dbReference>
<reference evidence="1" key="2">
    <citation type="journal article" date="2023" name="IMA Fungus">
        <title>Comparative genomic study of the Penicillium genus elucidates a diverse pangenome and 15 lateral gene transfer events.</title>
        <authorList>
            <person name="Petersen C."/>
            <person name="Sorensen T."/>
            <person name="Nielsen M.R."/>
            <person name="Sondergaard T.E."/>
            <person name="Sorensen J.L."/>
            <person name="Fitzpatrick D.A."/>
            <person name="Frisvad J.C."/>
            <person name="Nielsen K.L."/>
        </authorList>
    </citation>
    <scope>NUCLEOTIDE SEQUENCE</scope>
    <source>
        <strain evidence="1">IBT 17660</strain>
    </source>
</reference>
<gene>
    <name evidence="1" type="ORF">N7530_002903</name>
</gene>
<protein>
    <submittedName>
        <fullName evidence="1">Uncharacterized protein</fullName>
    </submittedName>
</protein>
<dbReference type="Proteomes" id="UP001147760">
    <property type="component" value="Unassembled WGS sequence"/>
</dbReference>
<sequence>MEDNSMEISLLGLDPLEIFDSFGNFKPVPSYQRENRRLFEYGGGLQIPSETFGAILMFDYFLRALIQHTEGIKAELQALEKSTEDDANMRHEYECDLERLEGKIWEATECLRNAEIQLPQRPLKKIYDEIRQNPTCLSMIVRRGVAVALEAVDAAKSAV</sequence>
<comment type="caution">
    <text evidence="1">The sequence shown here is derived from an EMBL/GenBank/DDBJ whole genome shotgun (WGS) entry which is preliminary data.</text>
</comment>
<name>A0A9W9X487_9EURO</name>